<name>A0A2S9Y5X2_9BACT</name>
<proteinExistence type="predicted"/>
<organism evidence="1 2">
    <name type="scientific">Enhygromyxa salina</name>
    <dbReference type="NCBI Taxonomy" id="215803"/>
    <lineage>
        <taxon>Bacteria</taxon>
        <taxon>Pseudomonadati</taxon>
        <taxon>Myxococcota</taxon>
        <taxon>Polyangia</taxon>
        <taxon>Nannocystales</taxon>
        <taxon>Nannocystaceae</taxon>
        <taxon>Enhygromyxa</taxon>
    </lineage>
</organism>
<gene>
    <name evidence="1" type="ORF">ENSA7_59970</name>
</gene>
<dbReference type="AlphaFoldDB" id="A0A2S9Y5X2"/>
<dbReference type="EMBL" id="PVNL01000118">
    <property type="protein sequence ID" value="PRQ00503.1"/>
    <property type="molecule type" value="Genomic_DNA"/>
</dbReference>
<dbReference type="RefSeq" id="WP_106092856.1">
    <property type="nucleotide sequence ID" value="NZ_PVNL01000118.1"/>
</dbReference>
<dbReference type="Proteomes" id="UP000238823">
    <property type="component" value="Unassembled WGS sequence"/>
</dbReference>
<comment type="caution">
    <text evidence="1">The sequence shown here is derived from an EMBL/GenBank/DDBJ whole genome shotgun (WGS) entry which is preliminary data.</text>
</comment>
<sequence>MASPTTEQLREYAQRDWSFRARTKAVGLGVTTPDEALALSQMLWDHMRALDPSWPDERQRQADFEHHQRVEQLKRRLRDAHFPR</sequence>
<evidence type="ECO:0000313" key="2">
    <source>
        <dbReference type="Proteomes" id="UP000238823"/>
    </source>
</evidence>
<reference evidence="1 2" key="1">
    <citation type="submission" date="2018-03" db="EMBL/GenBank/DDBJ databases">
        <title>Draft Genome Sequences of the Obligatory Marine Myxobacteria Enhygromyxa salina SWB007.</title>
        <authorList>
            <person name="Poehlein A."/>
            <person name="Moghaddam J.A."/>
            <person name="Harms H."/>
            <person name="Alanjari M."/>
            <person name="Koenig G.M."/>
            <person name="Daniel R."/>
            <person name="Schaeberle T.F."/>
        </authorList>
    </citation>
    <scope>NUCLEOTIDE SEQUENCE [LARGE SCALE GENOMIC DNA]</scope>
    <source>
        <strain evidence="1 2">SWB007</strain>
    </source>
</reference>
<protein>
    <submittedName>
        <fullName evidence="1">Uncharacterized protein</fullName>
    </submittedName>
</protein>
<accession>A0A2S9Y5X2</accession>
<evidence type="ECO:0000313" key="1">
    <source>
        <dbReference type="EMBL" id="PRQ00503.1"/>
    </source>
</evidence>